<evidence type="ECO:0000256" key="1">
    <source>
        <dbReference type="ARBA" id="ARBA00009277"/>
    </source>
</evidence>
<gene>
    <name evidence="6" type="ORF">H7A79_1337</name>
</gene>
<dbReference type="PANTHER" id="PTHR35004">
    <property type="entry name" value="TRANSPOSASE RV3428C-RELATED"/>
    <property type="match status" value="1"/>
</dbReference>
<accession>A0A7H1MDA3</accession>
<dbReference type="AlphaFoldDB" id="A0A7H1MDA3"/>
<dbReference type="Proteomes" id="UP000516412">
    <property type="component" value="Chromosome"/>
</dbReference>
<dbReference type="GO" id="GO:0032196">
    <property type="term" value="P:transposition"/>
    <property type="evidence" value="ECO:0007669"/>
    <property type="project" value="UniProtKB-KW"/>
</dbReference>
<dbReference type="InterPro" id="IPR002611">
    <property type="entry name" value="IstB_ATP-bd"/>
</dbReference>
<evidence type="ECO:0000256" key="3">
    <source>
        <dbReference type="ARBA" id="ARBA00023125"/>
    </source>
</evidence>
<dbReference type="KEGG" id="nmus:H7A79_1337"/>
<comment type="similarity">
    <text evidence="1">Belongs to the transposase IS21/IS408/IS1162 family.</text>
</comment>
<dbReference type="PANTHER" id="PTHR35004:SF6">
    <property type="entry name" value="TRANSPOSASE"/>
    <property type="match status" value="1"/>
</dbReference>
<dbReference type="RefSeq" id="WP_434968547.1">
    <property type="nucleotide sequence ID" value="NZ_CP060414.2"/>
</dbReference>
<evidence type="ECO:0000313" key="7">
    <source>
        <dbReference type="Proteomes" id="UP000516412"/>
    </source>
</evidence>
<organism evidence="6 7">
    <name type="scientific">Neisseria musculi</name>
    <dbReference type="NCBI Taxonomy" id="1815583"/>
    <lineage>
        <taxon>Bacteria</taxon>
        <taxon>Pseudomonadati</taxon>
        <taxon>Pseudomonadota</taxon>
        <taxon>Betaproteobacteria</taxon>
        <taxon>Neisseriales</taxon>
        <taxon>Neisseriaceae</taxon>
        <taxon>Neisseria</taxon>
    </lineage>
</organism>
<sequence length="303" mass="33562">MTKELGLSRNTVKKYLPHKDCAPQYQRVGSKPGKPDPFKDYIRSRIEAAAPGRIPAAVPYREILETGFQGKVGIVSDYAAILKPKPDNEPALRFEIKPGRQMQADFTIIRRGGNPPKAFAATLGYSRASCVRFYDNGRTEARTDGLCNSFELFCGMAHKVLFDNAKTVMIQRDACAEDGRRLNPVLPAAADGYGFLSKICRHIGLGLKSRVELFKRYLKSGFIMPLQATLRSSGLLSDVQTADLPFSRWAGAFANDTALTAAMLDRLLRHCHVVRISGESYRLKDKKKIGIAPVIKEIYPPVG</sequence>
<reference evidence="6" key="1">
    <citation type="submission" date="2024-06" db="EMBL/GenBank/DDBJ databases">
        <title>Complete Genome Sequence of mouse commensal type strain Neisseria musculi.</title>
        <authorList>
            <person name="Thapa E."/>
            <person name="Aluvathingal J."/>
            <person name="Nadendla S."/>
            <person name="Mehta A."/>
            <person name="Tettelin H."/>
            <person name="Weyand N.J."/>
        </authorList>
    </citation>
    <scope>NUCLEOTIDE SEQUENCE</scope>
    <source>
        <strain evidence="6">NW831</strain>
    </source>
</reference>
<feature type="domain" description="HTH IS21-type" evidence="5">
    <location>
        <begin position="1"/>
        <end position="46"/>
    </location>
</feature>
<proteinExistence type="inferred from homology"/>
<dbReference type="InterPro" id="IPR017894">
    <property type="entry name" value="HTH_IS21_transposase_type"/>
</dbReference>
<dbReference type="EMBL" id="CP060414">
    <property type="protein sequence ID" value="QNT59618.1"/>
    <property type="molecule type" value="Genomic_DNA"/>
</dbReference>
<protein>
    <submittedName>
        <fullName evidence="6">IstB-like ATP binding family protein</fullName>
    </submittedName>
</protein>
<keyword evidence="4" id="KW-0233">DNA recombination</keyword>
<dbReference type="Pfam" id="PF01695">
    <property type="entry name" value="IstB_IS21"/>
    <property type="match status" value="1"/>
</dbReference>
<evidence type="ECO:0000256" key="4">
    <source>
        <dbReference type="ARBA" id="ARBA00023172"/>
    </source>
</evidence>
<keyword evidence="7" id="KW-1185">Reference proteome</keyword>
<dbReference type="GO" id="GO:0005524">
    <property type="term" value="F:ATP binding"/>
    <property type="evidence" value="ECO:0007669"/>
    <property type="project" value="InterPro"/>
</dbReference>
<keyword evidence="3" id="KW-0238">DNA-binding</keyword>
<evidence type="ECO:0000313" key="6">
    <source>
        <dbReference type="EMBL" id="QNT59618.1"/>
    </source>
</evidence>
<evidence type="ECO:0000256" key="2">
    <source>
        <dbReference type="ARBA" id="ARBA00022578"/>
    </source>
</evidence>
<dbReference type="GO" id="GO:0006310">
    <property type="term" value="P:DNA recombination"/>
    <property type="evidence" value="ECO:0007669"/>
    <property type="project" value="UniProtKB-KW"/>
</dbReference>
<name>A0A7H1MDA3_9NEIS</name>
<dbReference type="PROSITE" id="PS50531">
    <property type="entry name" value="HTH_IS21"/>
    <property type="match status" value="1"/>
</dbReference>
<evidence type="ECO:0000259" key="5">
    <source>
        <dbReference type="PROSITE" id="PS50531"/>
    </source>
</evidence>
<dbReference type="GO" id="GO:0003677">
    <property type="term" value="F:DNA binding"/>
    <property type="evidence" value="ECO:0007669"/>
    <property type="project" value="UniProtKB-KW"/>
</dbReference>
<keyword evidence="2" id="KW-0815">Transposition</keyword>